<dbReference type="InterPro" id="IPR002156">
    <property type="entry name" value="RNaseH_domain"/>
</dbReference>
<dbReference type="CDD" id="cd09276">
    <property type="entry name" value="Rnase_HI_RT_non_LTR"/>
    <property type="match status" value="1"/>
</dbReference>
<proteinExistence type="predicted"/>
<dbReference type="Gene3D" id="3.30.420.10">
    <property type="entry name" value="Ribonuclease H-like superfamily/Ribonuclease H"/>
    <property type="match status" value="1"/>
</dbReference>
<comment type="caution">
    <text evidence="2">The sequence shown here is derived from an EMBL/GenBank/DDBJ whole genome shotgun (WGS) entry which is preliminary data.</text>
</comment>
<gene>
    <name evidence="2" type="ORF">SAMN02745947_04731</name>
</gene>
<dbReference type="Pfam" id="PF00075">
    <property type="entry name" value="RNase_H"/>
    <property type="match status" value="1"/>
</dbReference>
<dbReference type="InterPro" id="IPR036397">
    <property type="entry name" value="RNaseH_sf"/>
</dbReference>
<sequence length="282" mass="30168">MLAAIHIRQTHSDAGPQVCAAIATDDDVVLLSRDGDSETDRLLLGLDAFDALYAKAQTCPARVHISDGALRRTLKNVAESFPAVQFVDTAFGPFGVLLARASDTIGAHVAALLAADEARREAALEARPPLVVATDASKARNRRGTGLGCVSNAGVHHMRMACDARSILEGELLAIDMAVARFMHPKVHILTDSRLALACIEGTYEGRPEIADVVERIRNRIKGRTVEFSWVRGHSGHPLNEVADRLAVAARRCHDANVSPEVASTIANNIVASLKNPLPETA</sequence>
<evidence type="ECO:0000313" key="3">
    <source>
        <dbReference type="Proteomes" id="UP000193566"/>
    </source>
</evidence>
<dbReference type="PROSITE" id="PS50879">
    <property type="entry name" value="RNASE_H_1"/>
    <property type="match status" value="1"/>
</dbReference>
<keyword evidence="3" id="KW-1185">Reference proteome</keyword>
<dbReference type="Proteomes" id="UP000193566">
    <property type="component" value="Unassembled WGS sequence"/>
</dbReference>
<dbReference type="RefSeq" id="WP_059382758.1">
    <property type="nucleotide sequence ID" value="NZ_FXAV01000019.1"/>
</dbReference>
<dbReference type="EMBL" id="FXAV01000019">
    <property type="protein sequence ID" value="SMG55996.1"/>
    <property type="molecule type" value="Genomic_DNA"/>
</dbReference>
<dbReference type="InterPro" id="IPR012337">
    <property type="entry name" value="RNaseH-like_sf"/>
</dbReference>
<organism evidence="2 3">
    <name type="scientific">Rhodococcus rhodochrous J3</name>
    <dbReference type="NCBI Taxonomy" id="903528"/>
    <lineage>
        <taxon>Bacteria</taxon>
        <taxon>Bacillati</taxon>
        <taxon>Actinomycetota</taxon>
        <taxon>Actinomycetes</taxon>
        <taxon>Mycobacteriales</taxon>
        <taxon>Nocardiaceae</taxon>
        <taxon>Rhodococcus</taxon>
    </lineage>
</organism>
<protein>
    <submittedName>
        <fullName evidence="2">Ribonuclease HI</fullName>
    </submittedName>
</protein>
<evidence type="ECO:0000313" key="2">
    <source>
        <dbReference type="EMBL" id="SMG55996.1"/>
    </source>
</evidence>
<name>A0ABY1MH19_RHORH</name>
<reference evidence="2 3" key="1">
    <citation type="submission" date="2017-04" db="EMBL/GenBank/DDBJ databases">
        <authorList>
            <person name="Varghese N."/>
            <person name="Submissions S."/>
        </authorList>
    </citation>
    <scope>NUCLEOTIDE SEQUENCE [LARGE SCALE GENOMIC DNA]</scope>
    <source>
        <strain evidence="2 3">J3</strain>
    </source>
</reference>
<dbReference type="SUPFAM" id="SSF53098">
    <property type="entry name" value="Ribonuclease H-like"/>
    <property type="match status" value="1"/>
</dbReference>
<evidence type="ECO:0000259" key="1">
    <source>
        <dbReference type="PROSITE" id="PS50879"/>
    </source>
</evidence>
<accession>A0ABY1MH19</accession>
<feature type="domain" description="RNase H type-1" evidence="1">
    <location>
        <begin position="126"/>
        <end position="252"/>
    </location>
</feature>